<sequence>MAATPDTWEMLSEDAPPADGSHRLDHKAALHHFQQQPGPGMGGKFYHDDEQKPSIVFTFCPNPLRWYGNQDWSAVMEVKCADVPRLMREGFHWDTSNVIREEGYFDKDFSSHGRRDRIRWSSCRQYFLRDLKEPPLWIATMSDVAVSDVILSVFNLNELSRANIRLASAYNRPGQLIYHYHHENTFRRCNTIYDNMPMEGWWPWPRVHEEKEGELVDRKAT</sequence>
<protein>
    <submittedName>
        <fullName evidence="2">Uncharacterized protein</fullName>
    </submittedName>
</protein>
<dbReference type="AlphaFoldDB" id="A0A9W8NNA1"/>
<evidence type="ECO:0000256" key="1">
    <source>
        <dbReference type="SAM" id="MobiDB-lite"/>
    </source>
</evidence>
<feature type="region of interest" description="Disordered" evidence="1">
    <location>
        <begin position="1"/>
        <end position="22"/>
    </location>
</feature>
<evidence type="ECO:0000313" key="3">
    <source>
        <dbReference type="Proteomes" id="UP001148614"/>
    </source>
</evidence>
<proteinExistence type="predicted"/>
<gene>
    <name evidence="2" type="ORF">NPX13_g769</name>
</gene>
<dbReference type="EMBL" id="JANPWZ010000058">
    <property type="protein sequence ID" value="KAJ3579800.1"/>
    <property type="molecule type" value="Genomic_DNA"/>
</dbReference>
<dbReference type="VEuPathDB" id="FungiDB:F4678DRAFT_482038"/>
<name>A0A9W8NNA1_9PEZI</name>
<organism evidence="2 3">
    <name type="scientific">Xylaria arbuscula</name>
    <dbReference type="NCBI Taxonomy" id="114810"/>
    <lineage>
        <taxon>Eukaryota</taxon>
        <taxon>Fungi</taxon>
        <taxon>Dikarya</taxon>
        <taxon>Ascomycota</taxon>
        <taxon>Pezizomycotina</taxon>
        <taxon>Sordariomycetes</taxon>
        <taxon>Xylariomycetidae</taxon>
        <taxon>Xylariales</taxon>
        <taxon>Xylariaceae</taxon>
        <taxon>Xylaria</taxon>
    </lineage>
</organism>
<evidence type="ECO:0000313" key="2">
    <source>
        <dbReference type="EMBL" id="KAJ3579800.1"/>
    </source>
</evidence>
<comment type="caution">
    <text evidence="2">The sequence shown here is derived from an EMBL/GenBank/DDBJ whole genome shotgun (WGS) entry which is preliminary data.</text>
</comment>
<accession>A0A9W8NNA1</accession>
<reference evidence="2" key="1">
    <citation type="submission" date="2022-07" db="EMBL/GenBank/DDBJ databases">
        <title>Genome Sequence of Xylaria arbuscula.</title>
        <authorList>
            <person name="Buettner E."/>
        </authorList>
    </citation>
    <scope>NUCLEOTIDE SEQUENCE</scope>
    <source>
        <strain evidence="2">VT107</strain>
    </source>
</reference>
<keyword evidence="3" id="KW-1185">Reference proteome</keyword>
<dbReference type="Proteomes" id="UP001148614">
    <property type="component" value="Unassembled WGS sequence"/>
</dbReference>